<name>A0A8S5RF53_9VIRU</name>
<dbReference type="EMBL" id="BK059097">
    <property type="protein sequence ID" value="DAE29701.1"/>
    <property type="molecule type" value="Genomic_DNA"/>
</dbReference>
<sequence>MKDDLTAEKLRGDLLRLLELLRSEAQRGDSGNG</sequence>
<organism evidence="1">
    <name type="scientific">virus sp. ctJLD79</name>
    <dbReference type="NCBI Taxonomy" id="2827987"/>
    <lineage>
        <taxon>Viruses</taxon>
    </lineage>
</organism>
<reference evidence="1" key="1">
    <citation type="journal article" date="2021" name="Proc. Natl. Acad. Sci. U.S.A.">
        <title>A Catalog of Tens of Thousands of Viruses from Human Metagenomes Reveals Hidden Associations with Chronic Diseases.</title>
        <authorList>
            <person name="Tisza M.J."/>
            <person name="Buck C.B."/>
        </authorList>
    </citation>
    <scope>NUCLEOTIDE SEQUENCE</scope>
    <source>
        <strain evidence="1">CtJLD79</strain>
    </source>
</reference>
<proteinExistence type="predicted"/>
<accession>A0A8S5RF53</accession>
<evidence type="ECO:0000313" key="1">
    <source>
        <dbReference type="EMBL" id="DAE29701.1"/>
    </source>
</evidence>
<protein>
    <submittedName>
        <fullName evidence="1">Uncharacterized protein</fullName>
    </submittedName>
</protein>